<dbReference type="AlphaFoldDB" id="A0AAE3IJ71"/>
<evidence type="ECO:0000313" key="5">
    <source>
        <dbReference type="EMBL" id="MCU6706885.1"/>
    </source>
</evidence>
<evidence type="ECO:0000256" key="1">
    <source>
        <dbReference type="ARBA" id="ARBA00006739"/>
    </source>
</evidence>
<keyword evidence="2 5" id="KW-0328">Glycosyltransferase</keyword>
<keyword evidence="3 5" id="KW-0808">Transferase</keyword>
<dbReference type="EC" id="2.4.-.-" evidence="5"/>
<dbReference type="Proteomes" id="UP001208131">
    <property type="component" value="Unassembled WGS sequence"/>
</dbReference>
<comment type="caution">
    <text evidence="5">The sequence shown here is derived from an EMBL/GenBank/DDBJ whole genome shotgun (WGS) entry which is preliminary data.</text>
</comment>
<dbReference type="Gene3D" id="3.90.550.10">
    <property type="entry name" value="Spore Coat Polysaccharide Biosynthesis Protein SpsA, Chain A"/>
    <property type="match status" value="1"/>
</dbReference>
<evidence type="ECO:0000256" key="2">
    <source>
        <dbReference type="ARBA" id="ARBA00022676"/>
    </source>
</evidence>
<dbReference type="InterPro" id="IPR001173">
    <property type="entry name" value="Glyco_trans_2-like"/>
</dbReference>
<dbReference type="PANTHER" id="PTHR43685">
    <property type="entry name" value="GLYCOSYLTRANSFERASE"/>
    <property type="match status" value="1"/>
</dbReference>
<dbReference type="RefSeq" id="WP_022287632.1">
    <property type="nucleotide sequence ID" value="NZ_JAOQJZ010000018.1"/>
</dbReference>
<evidence type="ECO:0000256" key="3">
    <source>
        <dbReference type="ARBA" id="ARBA00022679"/>
    </source>
</evidence>
<organism evidence="5 6">
    <name type="scientific">Hominimerdicola aceti</name>
    <dbReference type="NCBI Taxonomy" id="2981726"/>
    <lineage>
        <taxon>Bacteria</taxon>
        <taxon>Bacillati</taxon>
        <taxon>Bacillota</taxon>
        <taxon>Clostridia</taxon>
        <taxon>Eubacteriales</taxon>
        <taxon>Oscillospiraceae</taxon>
        <taxon>Hominimerdicola</taxon>
    </lineage>
</organism>
<reference evidence="5 6" key="1">
    <citation type="journal article" date="2021" name="ISME Commun">
        <title>Automated analysis of genomic sequences facilitates high-throughput and comprehensive description of bacteria.</title>
        <authorList>
            <person name="Hitch T.C.A."/>
        </authorList>
    </citation>
    <scope>NUCLEOTIDE SEQUENCE [LARGE SCALE GENOMIC DNA]</scope>
    <source>
        <strain evidence="5 6">Sanger_31</strain>
    </source>
</reference>
<dbReference type="EMBL" id="JAOQJZ010000018">
    <property type="protein sequence ID" value="MCU6706885.1"/>
    <property type="molecule type" value="Genomic_DNA"/>
</dbReference>
<protein>
    <submittedName>
        <fullName evidence="5">Glycosyltransferase</fullName>
        <ecNumber evidence="5">2.4.-.-</ecNumber>
    </submittedName>
</protein>
<dbReference type="InterPro" id="IPR050834">
    <property type="entry name" value="Glycosyltransf_2"/>
</dbReference>
<gene>
    <name evidence="5" type="ORF">OCV57_13275</name>
</gene>
<keyword evidence="6" id="KW-1185">Reference proteome</keyword>
<feature type="domain" description="Glycosyltransferase 2-like" evidence="4">
    <location>
        <begin position="14"/>
        <end position="145"/>
    </location>
</feature>
<accession>A0AAE3IJ71</accession>
<dbReference type="Pfam" id="PF00535">
    <property type="entry name" value="Glycos_transf_2"/>
    <property type="match status" value="1"/>
</dbReference>
<evidence type="ECO:0000313" key="6">
    <source>
        <dbReference type="Proteomes" id="UP001208131"/>
    </source>
</evidence>
<evidence type="ECO:0000259" key="4">
    <source>
        <dbReference type="Pfam" id="PF00535"/>
    </source>
</evidence>
<dbReference type="GO" id="GO:0016757">
    <property type="term" value="F:glycosyltransferase activity"/>
    <property type="evidence" value="ECO:0007669"/>
    <property type="project" value="UniProtKB-KW"/>
</dbReference>
<proteinExistence type="inferred from homology"/>
<dbReference type="PANTHER" id="PTHR43685:SF5">
    <property type="entry name" value="GLYCOSYLTRANSFERASE EPSE-RELATED"/>
    <property type="match status" value="1"/>
</dbReference>
<comment type="similarity">
    <text evidence="1">Belongs to the glycosyltransferase 2 family.</text>
</comment>
<sequence length="281" mass="32968">MTYRVGKYTLPEYSVLMSVYDRELPENLNESLESMLMQSYPPSDFVLVCDGKLTCELNIIVKSFQDEFKHIFHIVQIDENVGVGKAYNEGIKACKCDYIVKMDSDDISLPNRCLKQMTLFAVKPKLDIIGTYVEEFDTDTDEVVSVKKVPVMHKDIASYSKRRNPFNRQSVAFRKSFAEKIGGYSDLKMCEDYEFIARMLQHGAKGQNIPEVLVRYRIDENTVDTRKSWEHTKAFIRVRWIIHRSGYTGFRDFFMPCALQLGLFIFPRKFTRWVYRTFLRK</sequence>
<dbReference type="SUPFAM" id="SSF53448">
    <property type="entry name" value="Nucleotide-diphospho-sugar transferases"/>
    <property type="match status" value="1"/>
</dbReference>
<name>A0AAE3IJ71_9FIRM</name>
<dbReference type="InterPro" id="IPR029044">
    <property type="entry name" value="Nucleotide-diphossugar_trans"/>
</dbReference>